<dbReference type="PANTHER" id="PTHR24104">
    <property type="entry name" value="E3 UBIQUITIN-PROTEIN LIGASE NHLRC1-RELATED"/>
    <property type="match status" value="1"/>
</dbReference>
<dbReference type="Pfam" id="PF01436">
    <property type="entry name" value="NHL"/>
    <property type="match status" value="1"/>
</dbReference>
<evidence type="ECO:0008006" key="5">
    <source>
        <dbReference type="Google" id="ProtNLM"/>
    </source>
</evidence>
<dbReference type="InterPro" id="IPR001258">
    <property type="entry name" value="NHL_repeat"/>
</dbReference>
<feature type="repeat" description="NHL" evidence="2">
    <location>
        <begin position="117"/>
        <end position="155"/>
    </location>
</feature>
<organism evidence="3 4">
    <name type="scientific">Adineta steineri</name>
    <dbReference type="NCBI Taxonomy" id="433720"/>
    <lineage>
        <taxon>Eukaryota</taxon>
        <taxon>Metazoa</taxon>
        <taxon>Spiralia</taxon>
        <taxon>Gnathifera</taxon>
        <taxon>Rotifera</taxon>
        <taxon>Eurotatoria</taxon>
        <taxon>Bdelloidea</taxon>
        <taxon>Adinetida</taxon>
        <taxon>Adinetidae</taxon>
        <taxon>Adineta</taxon>
    </lineage>
</organism>
<dbReference type="GO" id="GO:0008270">
    <property type="term" value="F:zinc ion binding"/>
    <property type="evidence" value="ECO:0007669"/>
    <property type="project" value="UniProtKB-KW"/>
</dbReference>
<evidence type="ECO:0000256" key="2">
    <source>
        <dbReference type="PROSITE-ProRule" id="PRU00504"/>
    </source>
</evidence>
<accession>A0A815IBC7</accession>
<dbReference type="InterPro" id="IPR050952">
    <property type="entry name" value="TRIM-NHL_E3_ligases"/>
</dbReference>
<sequence>VLQFSLINAPSVATVIAGSNGAGCGLNQFTTPIGVGLDSSGQLNVADTTCNRLIRFPSNSNSTISGTSVGSVSGAEQLSINALTGDIYVVSYSGNAVYKFAGGSGSPVVAAGGNGAGSGLTQLSSPNGVYYDYLYTNALYVTDANNNRVMKYPSGSTSATSGTVVAGGNGSGSGANQFNSPRTVLVVSSGALYISDAGNNRVTRWLPNATGGTTVVGGTLGTASNQLNFPETILFDKNGNLLVVDRGNNRIQLFNLTTC</sequence>
<dbReference type="PANTHER" id="PTHR24104:SF25">
    <property type="entry name" value="PROTEIN LIN-41"/>
    <property type="match status" value="1"/>
</dbReference>
<dbReference type="Gene3D" id="2.120.10.30">
    <property type="entry name" value="TolB, C-terminal domain"/>
    <property type="match status" value="1"/>
</dbReference>
<gene>
    <name evidence="3" type="ORF">JYZ213_LOCUS35735</name>
</gene>
<reference evidence="3" key="1">
    <citation type="submission" date="2021-02" db="EMBL/GenBank/DDBJ databases">
        <authorList>
            <person name="Nowell W R."/>
        </authorList>
    </citation>
    <scope>NUCLEOTIDE SEQUENCE</scope>
</reference>
<dbReference type="AlphaFoldDB" id="A0A815IBC7"/>
<proteinExistence type="predicted"/>
<dbReference type="Proteomes" id="UP000663845">
    <property type="component" value="Unassembled WGS sequence"/>
</dbReference>
<evidence type="ECO:0000256" key="1">
    <source>
        <dbReference type="ARBA" id="ARBA00022737"/>
    </source>
</evidence>
<evidence type="ECO:0000313" key="3">
    <source>
        <dbReference type="EMBL" id="CAF1363810.1"/>
    </source>
</evidence>
<feature type="non-terminal residue" evidence="3">
    <location>
        <position position="1"/>
    </location>
</feature>
<dbReference type="InterPro" id="IPR011042">
    <property type="entry name" value="6-blade_b-propeller_TolB-like"/>
</dbReference>
<dbReference type="Gene3D" id="2.40.10.500">
    <property type="match status" value="1"/>
</dbReference>
<dbReference type="PROSITE" id="PS51125">
    <property type="entry name" value="NHL"/>
    <property type="match status" value="2"/>
</dbReference>
<dbReference type="SUPFAM" id="SSF101898">
    <property type="entry name" value="NHL repeat"/>
    <property type="match status" value="1"/>
</dbReference>
<keyword evidence="1" id="KW-0677">Repeat</keyword>
<comment type="caution">
    <text evidence="3">The sequence shown here is derived from an EMBL/GenBank/DDBJ whole genome shotgun (WGS) entry which is preliminary data.</text>
</comment>
<dbReference type="CDD" id="cd05819">
    <property type="entry name" value="NHL"/>
    <property type="match status" value="1"/>
</dbReference>
<dbReference type="EMBL" id="CAJNOG010000816">
    <property type="protein sequence ID" value="CAF1363810.1"/>
    <property type="molecule type" value="Genomic_DNA"/>
</dbReference>
<feature type="repeat" description="NHL" evidence="2">
    <location>
        <begin position="218"/>
        <end position="257"/>
    </location>
</feature>
<name>A0A815IBC7_9BILA</name>
<evidence type="ECO:0000313" key="4">
    <source>
        <dbReference type="Proteomes" id="UP000663845"/>
    </source>
</evidence>
<protein>
    <recommendedName>
        <fullName evidence="5">NHL repeat containing protein</fullName>
    </recommendedName>
</protein>